<name>B8KYG0_9GAMM</name>
<evidence type="ECO:0000313" key="2">
    <source>
        <dbReference type="EMBL" id="EED34359.1"/>
    </source>
</evidence>
<gene>
    <name evidence="2" type="ORF">NOR51B_296</name>
</gene>
<sequence length="55" mass="6049">MAHYEPLSEPGVHPDLNKTVSNRPGAIQLCDFAEARAEARSVKEKGVRADDRPSM</sequence>
<accession>B8KYG0</accession>
<protein>
    <submittedName>
        <fullName evidence="2">Uncharacterized protein</fullName>
    </submittedName>
</protein>
<evidence type="ECO:0000256" key="1">
    <source>
        <dbReference type="SAM" id="MobiDB-lite"/>
    </source>
</evidence>
<feature type="region of interest" description="Disordered" evidence="1">
    <location>
        <begin position="1"/>
        <end position="22"/>
    </location>
</feature>
<evidence type="ECO:0000313" key="3">
    <source>
        <dbReference type="Proteomes" id="UP000004699"/>
    </source>
</evidence>
<dbReference type="HOGENOM" id="CLU_3026889_0_0_6"/>
<dbReference type="AlphaFoldDB" id="B8KYG0"/>
<proteinExistence type="predicted"/>
<organism evidence="2 3">
    <name type="scientific">Luminiphilus syltensis NOR5-1B</name>
    <dbReference type="NCBI Taxonomy" id="565045"/>
    <lineage>
        <taxon>Bacteria</taxon>
        <taxon>Pseudomonadati</taxon>
        <taxon>Pseudomonadota</taxon>
        <taxon>Gammaproteobacteria</taxon>
        <taxon>Cellvibrionales</taxon>
        <taxon>Halieaceae</taxon>
        <taxon>Luminiphilus</taxon>
    </lineage>
</organism>
<dbReference type="EMBL" id="DS999411">
    <property type="protein sequence ID" value="EED34359.1"/>
    <property type="molecule type" value="Genomic_DNA"/>
</dbReference>
<reference evidence="3" key="1">
    <citation type="journal article" date="2013" name="BMC Microbiol.">
        <title>Taxonomy and evolution of bacteriochlorophyll a-containing members of the OM60/NOR5 clade of marine gammaproteobacteria: description of Luminiphilus syltensis gen. nov., sp. nov., reclassification of Haliea rubra as Pseudohaliea rubra gen. nov., comb. nov., and emendation of Chromatocurvus halotolerans.</title>
        <authorList>
            <person name="Spring S."/>
            <person name="Riedel T."/>
            <person name="Sproer C."/>
            <person name="Yan S."/>
            <person name="Harder J."/>
            <person name="Fuchs B.M."/>
        </authorList>
    </citation>
    <scope>NUCLEOTIDE SEQUENCE [LARGE SCALE GENOMIC DNA]</scope>
    <source>
        <strain evidence="3">NOR51-B</strain>
    </source>
</reference>
<dbReference type="Proteomes" id="UP000004699">
    <property type="component" value="Unassembled WGS sequence"/>
</dbReference>
<keyword evidence="3" id="KW-1185">Reference proteome</keyword>